<dbReference type="InterPro" id="IPR036640">
    <property type="entry name" value="ABC1_TM_sf"/>
</dbReference>
<evidence type="ECO:0000256" key="8">
    <source>
        <dbReference type="SAM" id="Phobius"/>
    </source>
</evidence>
<dbReference type="InterPro" id="IPR027417">
    <property type="entry name" value="P-loop_NTPase"/>
</dbReference>
<evidence type="ECO:0000256" key="4">
    <source>
        <dbReference type="ARBA" id="ARBA00022840"/>
    </source>
</evidence>
<feature type="domain" description="ABC transporter" evidence="9">
    <location>
        <begin position="1411"/>
        <end position="1647"/>
    </location>
</feature>
<dbReference type="CDD" id="cd18578">
    <property type="entry name" value="ABC_6TM_Pgp_ABCB1_D2_like"/>
    <property type="match status" value="1"/>
</dbReference>
<dbReference type="SUPFAM" id="SSF90123">
    <property type="entry name" value="ABC transporter transmembrane region"/>
    <property type="match status" value="2"/>
</dbReference>
<keyword evidence="2 8" id="KW-0812">Transmembrane</keyword>
<evidence type="ECO:0000256" key="1">
    <source>
        <dbReference type="ARBA" id="ARBA00004141"/>
    </source>
</evidence>
<feature type="region of interest" description="Disordered" evidence="7">
    <location>
        <begin position="1"/>
        <end position="68"/>
    </location>
</feature>
<dbReference type="InterPro" id="IPR017871">
    <property type="entry name" value="ABC_transporter-like_CS"/>
</dbReference>
<keyword evidence="12" id="KW-1185">Reference proteome</keyword>
<dbReference type="HOGENOM" id="CLU_000604_17_2_1"/>
<feature type="compositionally biased region" description="Polar residues" evidence="7">
    <location>
        <begin position="939"/>
        <end position="980"/>
    </location>
</feature>
<gene>
    <name evidence="11" type="ORF">I313_05950</name>
</gene>
<dbReference type="GO" id="GO:0005524">
    <property type="term" value="F:ATP binding"/>
    <property type="evidence" value="ECO:0007669"/>
    <property type="project" value="UniProtKB-KW"/>
</dbReference>
<feature type="transmembrane region" description="Helical" evidence="8">
    <location>
        <begin position="1235"/>
        <end position="1258"/>
    </location>
</feature>
<sequence length="1651" mass="180324">MSTSSMPPPPAPRPAIPRATTSSQQSPPAILQRAATTALPPSPSGNAYRSSPAAAYPCTSSSPASQDEVELVALTPRQLRSQVAAANDSPFHDRHSVATTSVADMAEENEQMSDYDYGKSRQKTIPGYQFAKASPTGLDEKRGQPVSFGPMLDEIRPPSQWRRSLYPADAPPIPASTYEQHLDLSPFPTSPTMSNCTIPVPQPIKPRFRRLFVFTTIRDYISLLFPAVVLSILSAFIQPYMSIVIGNAFAIFAAYPLNTSLATDADRAALRSGVANTSIQLTVAGVLALLFNYMKGVMWTRYGETVADRLRSKVYHGVQRKPMEWYDMGMGMREEEQGEGKENDAVGAGGLMSKFNRETDDVRMATSHAFGLVVQNAFTFVLCFILAVIKSPSLAFVTLSTIPLVVLTQVMTQILCAPLLATERRVLAEASTNIERATAAISTVKAHNAQAAEEEKFMEAVSKSKGNLIKQGLVWGVSAGLTDFFLLGTFVLGFWYGAKIVREGKATSGAVMTCFWACLFAATYLQQVVPHLTTMTKGKNSIASLLTVIQDNPSRPMSRNPFSIDYNVSAAISQPNPKRASGPLTLQGGGVRPCRCHGEFNFNHISFAYPSRPETPVLRDISLFIPPGEITFIVGGSGSGKSTIAQLLLRLYDPTSGEITMDNHSFPFLNTHYTKENIAAVQQGCILFDMSVHDNVAMGLAGAGAGGADPDPKTGVMKRVPEDVTREQVEEACKMAMIHDFVMSLPGGYDTTLGTGGSSLSGGQRQRLAIARARIRDPTVLILDEATSALDATSRVLVFQNIKAWRNNQTTIVITHDLSQIVSDDFVYVMKNGIVAEQGFRLDLMKEPNGIFAHMAAEQAVNPFPAKGVVDSETEWYNERNTVLNAEEEYEELLDSTVRSYTPSFSALGMQRNSAIYLDILDEYSRSQRLSQTDRRQSRISLTSAQKRLSWTPEQLGSRTSSRQSMTVPISRPPSRQMSRPVSRLNVVVDSNPRLSLRVMMGETQRQDGGMPHPGWVEKNSPSRISAIRQRQQRTLSENLEDDLKGLSSDVNLPHTDVLVEQVSIRSATTPIPGLFSLFKLYFPSLPAKPLLLLGCIGSIGHGATTPIWSFFLSKLMAIVGAGGADTTDLTKYGFIVLGLCAAQGLSNCVQEYSLVGLSARWTHMVRGVAMHKLITQDKAFFDLSPNSPSRLVQTLIKDADDARTIMSQVIGKAVTVVTMIGLGLIWAMTVDWRLTLIGLALGPIFAGFMAVNSWFIGNIESACKIAREEVGRVFYESVANVRGIRAMALDSAFEKRFEEDASNARKTGNRSAWAMAMGGAIGGGLPLFAQALMNFAGSAFMLQGRMNYEQMLQVYNLILFSLTFGSGLLDFIPTMAKARAAARDFNRIYQLSESTTESIGSLRFPINGYVEFSHVDFSYPSRPDVSILKDASFTFKPGECVAVVGPSGSGKSTIAALLQRLYMPDSGDIRLGDRSLREADVVWLRNHIAVVSQSANLFDATIAENIAYGSPNLPLSEIYRAAEAANIHDFIQSLPQGYETNLGENASLISGGQAQRLQIARALCRTSRILILDECTSALDPDNARAVLDTIVKIKQHHTTIFITHSVEAMQRCDRIICLGEGRVEEEGSFEELVRKGGVFAQLMKTGEWE</sequence>
<dbReference type="OrthoDB" id="6500128at2759"/>
<evidence type="ECO:0000256" key="5">
    <source>
        <dbReference type="ARBA" id="ARBA00022989"/>
    </source>
</evidence>
<protein>
    <submittedName>
        <fullName evidence="11">Unplaced genomic scaffold supercont1.17, whole genome shotgun sequence</fullName>
    </submittedName>
</protein>
<feature type="domain" description="ABC transmembrane type-1" evidence="10">
    <location>
        <begin position="1093"/>
        <end position="1378"/>
    </location>
</feature>
<comment type="subcellular location">
    <subcellularLocation>
        <location evidence="1">Membrane</location>
        <topology evidence="1">Multi-pass membrane protein</topology>
    </subcellularLocation>
</comment>
<keyword evidence="3" id="KW-0547">Nucleotide-binding</keyword>
<dbReference type="InterPro" id="IPR011527">
    <property type="entry name" value="ABC1_TM_dom"/>
</dbReference>
<feature type="transmembrane region" description="Helical" evidence="8">
    <location>
        <begin position="211"/>
        <end position="233"/>
    </location>
</feature>
<evidence type="ECO:0000259" key="9">
    <source>
        <dbReference type="PROSITE" id="PS50893"/>
    </source>
</evidence>
<dbReference type="Gene3D" id="3.40.50.300">
    <property type="entry name" value="P-loop containing nucleotide triphosphate hydrolases"/>
    <property type="match status" value="2"/>
</dbReference>
<feature type="region of interest" description="Disordered" evidence="7">
    <location>
        <begin position="928"/>
        <end position="981"/>
    </location>
</feature>
<dbReference type="CDD" id="cd18577">
    <property type="entry name" value="ABC_6TM_Pgp_ABCB1_D1_like"/>
    <property type="match status" value="1"/>
</dbReference>
<keyword evidence="6 8" id="KW-0472">Membrane</keyword>
<dbReference type="Gene3D" id="1.20.1560.10">
    <property type="entry name" value="ABC transporter type 1, transmembrane domain"/>
    <property type="match status" value="3"/>
</dbReference>
<dbReference type="SUPFAM" id="SSF52540">
    <property type="entry name" value="P-loop containing nucleoside triphosphate hydrolases"/>
    <property type="match status" value="2"/>
</dbReference>
<dbReference type="SMART" id="SM00382">
    <property type="entry name" value="AAA"/>
    <property type="match status" value="2"/>
</dbReference>
<proteinExistence type="predicted"/>
<dbReference type="GO" id="GO:0090374">
    <property type="term" value="P:oligopeptide export from mitochondrion"/>
    <property type="evidence" value="ECO:0007669"/>
    <property type="project" value="TreeGrafter"/>
</dbReference>
<dbReference type="FunFam" id="1.20.1560.10:FF:000269">
    <property type="entry name" value="ABC transporter"/>
    <property type="match status" value="1"/>
</dbReference>
<evidence type="ECO:0000313" key="11">
    <source>
        <dbReference type="EMBL" id="KIR37956.1"/>
    </source>
</evidence>
<dbReference type="PROSITE" id="PS00211">
    <property type="entry name" value="ABC_TRANSPORTER_1"/>
    <property type="match status" value="1"/>
</dbReference>
<dbReference type="GO" id="GO:0015421">
    <property type="term" value="F:ABC-type oligopeptide transporter activity"/>
    <property type="evidence" value="ECO:0007669"/>
    <property type="project" value="TreeGrafter"/>
</dbReference>
<dbReference type="PROSITE" id="PS50893">
    <property type="entry name" value="ABC_TRANSPORTER_2"/>
    <property type="match status" value="2"/>
</dbReference>
<dbReference type="InterPro" id="IPR003439">
    <property type="entry name" value="ABC_transporter-like_ATP-bd"/>
</dbReference>
<keyword evidence="5 8" id="KW-1133">Transmembrane helix</keyword>
<feature type="domain" description="ABC transporter" evidence="9">
    <location>
        <begin position="600"/>
        <end position="857"/>
    </location>
</feature>
<feature type="region of interest" description="Disordered" evidence="7">
    <location>
        <begin position="132"/>
        <end position="153"/>
    </location>
</feature>
<feature type="domain" description="ABC transmembrane type-1" evidence="10">
    <location>
        <begin position="227"/>
        <end position="537"/>
    </location>
</feature>
<name>A0A0D0URY3_9TREE</name>
<evidence type="ECO:0000256" key="7">
    <source>
        <dbReference type="SAM" id="MobiDB-lite"/>
    </source>
</evidence>
<dbReference type="EMBL" id="KN847912">
    <property type="protein sequence ID" value="KIR37956.1"/>
    <property type="molecule type" value="Genomic_DNA"/>
</dbReference>
<dbReference type="Pfam" id="PF00005">
    <property type="entry name" value="ABC_tran"/>
    <property type="match status" value="2"/>
</dbReference>
<dbReference type="PANTHER" id="PTHR43394:SF15">
    <property type="entry name" value="ALPHA-FACTOR-TRANSPORTING ATPASE"/>
    <property type="match status" value="1"/>
</dbReference>
<feature type="transmembrane region" description="Helical" evidence="8">
    <location>
        <begin position="369"/>
        <end position="389"/>
    </location>
</feature>
<dbReference type="Proteomes" id="UP000053392">
    <property type="component" value="Unassembled WGS sequence"/>
</dbReference>
<feature type="transmembrane region" description="Helical" evidence="8">
    <location>
        <begin position="473"/>
        <end position="496"/>
    </location>
</feature>
<dbReference type="FunFam" id="3.40.50.300:FF:001471">
    <property type="entry name" value="P-loop containing nucleoside triphosphate hydrolase protein"/>
    <property type="match status" value="1"/>
</dbReference>
<feature type="transmembrane region" description="Helical" evidence="8">
    <location>
        <begin position="1313"/>
        <end position="1334"/>
    </location>
</feature>
<dbReference type="FunFam" id="3.40.50.300:FF:001982">
    <property type="entry name" value="Serine protease/ABC transporter B family protein tagC"/>
    <property type="match status" value="1"/>
</dbReference>
<evidence type="ECO:0000256" key="3">
    <source>
        <dbReference type="ARBA" id="ARBA00022741"/>
    </source>
</evidence>
<dbReference type="PANTHER" id="PTHR43394">
    <property type="entry name" value="ATP-DEPENDENT PERMEASE MDL1, MITOCHONDRIAL"/>
    <property type="match status" value="1"/>
</dbReference>
<organism evidence="11 12">
    <name type="scientific">Cryptococcus deuterogattii Ram5</name>
    <dbReference type="NCBI Taxonomy" id="1296110"/>
    <lineage>
        <taxon>Eukaryota</taxon>
        <taxon>Fungi</taxon>
        <taxon>Dikarya</taxon>
        <taxon>Basidiomycota</taxon>
        <taxon>Agaricomycotina</taxon>
        <taxon>Tremellomycetes</taxon>
        <taxon>Tremellales</taxon>
        <taxon>Cryptococcaceae</taxon>
        <taxon>Cryptococcus</taxon>
        <taxon>Cryptococcus gattii species complex</taxon>
    </lineage>
</organism>
<reference evidence="11 12" key="1">
    <citation type="submission" date="2015-01" db="EMBL/GenBank/DDBJ databases">
        <title>The Genome Sequence of Cryptococcus gattii Ram5.</title>
        <authorList>
            <consortium name="The Broad Institute Genomics Platform"/>
            <person name="Cuomo C."/>
            <person name="Litvintseva A."/>
            <person name="Chen Y."/>
            <person name="Heitman J."/>
            <person name="Sun S."/>
            <person name="Springer D."/>
            <person name="Dromer F."/>
            <person name="Young S."/>
            <person name="Zeng Q."/>
            <person name="Gargeya S."/>
            <person name="Abouelleil A."/>
            <person name="Alvarado L."/>
            <person name="Chapman S.B."/>
            <person name="Gainer-Dewar J."/>
            <person name="Goldberg J."/>
            <person name="Griggs A."/>
            <person name="Gujja S."/>
            <person name="Hansen M."/>
            <person name="Howarth C."/>
            <person name="Imamovic A."/>
            <person name="Larimer J."/>
            <person name="Murphy C."/>
            <person name="Naylor J."/>
            <person name="Pearson M."/>
            <person name="Priest M."/>
            <person name="Roberts A."/>
            <person name="Saif S."/>
            <person name="Shea T."/>
            <person name="Sykes S."/>
            <person name="Wortman J."/>
            <person name="Nusbaum C."/>
            <person name="Birren B."/>
        </authorList>
    </citation>
    <scope>NUCLEOTIDE SEQUENCE [LARGE SCALE GENOMIC DNA]</scope>
    <source>
        <strain evidence="11 12">Ram5</strain>
    </source>
</reference>
<keyword evidence="4" id="KW-0067">ATP-binding</keyword>
<feature type="compositionally biased region" description="Pro residues" evidence="7">
    <location>
        <begin position="1"/>
        <end position="15"/>
    </location>
</feature>
<dbReference type="InterPro" id="IPR003593">
    <property type="entry name" value="AAA+_ATPase"/>
</dbReference>
<feature type="transmembrane region" description="Helical" evidence="8">
    <location>
        <begin position="1354"/>
        <end position="1373"/>
    </location>
</feature>
<dbReference type="PROSITE" id="PS50929">
    <property type="entry name" value="ABC_TM1F"/>
    <property type="match status" value="2"/>
</dbReference>
<feature type="transmembrane region" description="Helical" evidence="8">
    <location>
        <begin position="1210"/>
        <end position="1229"/>
    </location>
</feature>
<feature type="transmembrane region" description="Helical" evidence="8">
    <location>
        <begin position="508"/>
        <end position="525"/>
    </location>
</feature>
<feature type="transmembrane region" description="Helical" evidence="8">
    <location>
        <begin position="240"/>
        <end position="257"/>
    </location>
</feature>
<dbReference type="GO" id="GO:0005743">
    <property type="term" value="C:mitochondrial inner membrane"/>
    <property type="evidence" value="ECO:0007669"/>
    <property type="project" value="TreeGrafter"/>
</dbReference>
<dbReference type="InterPro" id="IPR039421">
    <property type="entry name" value="Type_1_exporter"/>
</dbReference>
<evidence type="ECO:0000259" key="10">
    <source>
        <dbReference type="PROSITE" id="PS50929"/>
    </source>
</evidence>
<dbReference type="GO" id="GO:0016887">
    <property type="term" value="F:ATP hydrolysis activity"/>
    <property type="evidence" value="ECO:0007669"/>
    <property type="project" value="InterPro"/>
</dbReference>
<feature type="transmembrane region" description="Helical" evidence="8">
    <location>
        <begin position="277"/>
        <end position="294"/>
    </location>
</feature>
<evidence type="ECO:0000313" key="12">
    <source>
        <dbReference type="Proteomes" id="UP000053392"/>
    </source>
</evidence>
<evidence type="ECO:0000256" key="2">
    <source>
        <dbReference type="ARBA" id="ARBA00022692"/>
    </source>
</evidence>
<accession>A0A0D0URY3</accession>
<dbReference type="Pfam" id="PF00664">
    <property type="entry name" value="ABC_membrane"/>
    <property type="match status" value="2"/>
</dbReference>
<evidence type="ECO:0000256" key="6">
    <source>
        <dbReference type="ARBA" id="ARBA00023136"/>
    </source>
</evidence>